<dbReference type="Proteomes" id="UP001156398">
    <property type="component" value="Unassembled WGS sequence"/>
</dbReference>
<accession>A0ABT6VTL9</accession>
<dbReference type="RefSeq" id="WP_271326018.1">
    <property type="nucleotide sequence ID" value="NZ_JAAGKO020000003.1"/>
</dbReference>
<sequence length="54" mass="5924">MTITQDGNTDADRPDNDVTAPLGETLATSNGDAAGPPQTDRIDVRRRLMALRRW</sequence>
<gene>
    <name evidence="2" type="ORF">POF43_003655</name>
</gene>
<keyword evidence="3" id="KW-1185">Reference proteome</keyword>
<dbReference type="EMBL" id="JAAGKO020000003">
    <property type="protein sequence ID" value="MDI5961827.1"/>
    <property type="molecule type" value="Genomic_DNA"/>
</dbReference>
<evidence type="ECO:0000313" key="2">
    <source>
        <dbReference type="EMBL" id="MDI5961827.1"/>
    </source>
</evidence>
<evidence type="ECO:0000313" key="3">
    <source>
        <dbReference type="Proteomes" id="UP001156398"/>
    </source>
</evidence>
<protein>
    <submittedName>
        <fullName evidence="2">Uncharacterized protein</fullName>
    </submittedName>
</protein>
<evidence type="ECO:0000256" key="1">
    <source>
        <dbReference type="SAM" id="MobiDB-lite"/>
    </source>
</evidence>
<name>A0ABT6VTL9_9ACTN</name>
<organism evidence="2 3">
    <name type="scientific">Streptantibioticus silvisoli</name>
    <dbReference type="NCBI Taxonomy" id="2705255"/>
    <lineage>
        <taxon>Bacteria</taxon>
        <taxon>Bacillati</taxon>
        <taxon>Actinomycetota</taxon>
        <taxon>Actinomycetes</taxon>
        <taxon>Kitasatosporales</taxon>
        <taxon>Streptomycetaceae</taxon>
        <taxon>Streptantibioticus</taxon>
    </lineage>
</organism>
<feature type="region of interest" description="Disordered" evidence="1">
    <location>
        <begin position="1"/>
        <end position="43"/>
    </location>
</feature>
<comment type="caution">
    <text evidence="2">The sequence shown here is derived from an EMBL/GenBank/DDBJ whole genome shotgun (WGS) entry which is preliminary data.</text>
</comment>
<proteinExistence type="predicted"/>
<reference evidence="2 3" key="1">
    <citation type="submission" date="2023-05" db="EMBL/GenBank/DDBJ databases">
        <title>Streptantibioticus silvisoli sp. nov., acidotolerant actinomycetes 1 from pine litter.</title>
        <authorList>
            <person name="Swiecimska M."/>
            <person name="Golinska P."/>
            <person name="Sangal V."/>
            <person name="Wachnowicz B."/>
            <person name="Goodfellow M."/>
        </authorList>
    </citation>
    <scope>NUCLEOTIDE SEQUENCE [LARGE SCALE GENOMIC DNA]</scope>
    <source>
        <strain evidence="2 3">SL54</strain>
    </source>
</reference>